<keyword evidence="7" id="KW-1185">Reference proteome</keyword>
<gene>
    <name evidence="6" type="ORF">FHW12_001453</name>
</gene>
<reference evidence="6 7" key="1">
    <citation type="submission" date="2020-07" db="EMBL/GenBank/DDBJ databases">
        <title>Genomic Encyclopedia of Type Strains, Phase IV (KMG-V): Genome sequencing to study the core and pangenomes of soil and plant-associated prokaryotes.</title>
        <authorList>
            <person name="Whitman W."/>
        </authorList>
    </citation>
    <scope>NUCLEOTIDE SEQUENCE [LARGE SCALE GENOMIC DNA]</scope>
    <source>
        <strain evidence="6 7">RH2WT43</strain>
    </source>
</reference>
<evidence type="ECO:0000256" key="1">
    <source>
        <dbReference type="ARBA" id="ARBA00004370"/>
    </source>
</evidence>
<dbReference type="AlphaFoldDB" id="A0A839F007"/>
<feature type="domain" description="Glycine zipper 2TM" evidence="5">
    <location>
        <begin position="166"/>
        <end position="207"/>
    </location>
</feature>
<comment type="caution">
    <text evidence="6">The sequence shown here is derived from an EMBL/GenBank/DDBJ whole genome shotgun (WGS) entry which is preliminary data.</text>
</comment>
<feature type="region of interest" description="Disordered" evidence="3">
    <location>
        <begin position="22"/>
        <end position="129"/>
    </location>
</feature>
<evidence type="ECO:0000256" key="2">
    <source>
        <dbReference type="ARBA" id="ARBA00023136"/>
    </source>
</evidence>
<dbReference type="RefSeq" id="WP_220484365.1">
    <property type="nucleotide sequence ID" value="NZ_JACGXL010000002.1"/>
</dbReference>
<evidence type="ECO:0000259" key="5">
    <source>
        <dbReference type="Pfam" id="PF05433"/>
    </source>
</evidence>
<sequence length="266" mass="27704">MNTYTMLSKITLAAALASALAGCGDKPPAANADANAPADAAAAPAQQPSAPASGQGLTAREMISAPRGSVPAAQDARGDAAPEAEAPPPETARANMDAESPAPRTRIAGRAEPSAPPDDASRDAGARYANVISVQPVKQKATREREECRDERIVHKHRPKDDHQIAGTVIGAVAGGVIGHQVGGGRGRDLATVAGAVGGGYAGKKIQQGQQDRDTYTTTERRCRTVKEPVADVAYDVVYEYLGQTHQVRLDHDPGERVELPVRGIE</sequence>
<dbReference type="PANTHER" id="PTHR35603">
    <property type="match status" value="1"/>
</dbReference>
<dbReference type="NCBIfam" id="NF008437">
    <property type="entry name" value="PRK11280.1"/>
    <property type="match status" value="1"/>
</dbReference>
<dbReference type="PANTHER" id="PTHR35603:SF2">
    <property type="entry name" value="OUTER MEMBRANE LIPOPROTEIN"/>
    <property type="match status" value="1"/>
</dbReference>
<name>A0A839F007_9GAMM</name>
<evidence type="ECO:0000313" key="6">
    <source>
        <dbReference type="EMBL" id="MBA8887239.1"/>
    </source>
</evidence>
<keyword evidence="4" id="KW-0732">Signal</keyword>
<dbReference type="Proteomes" id="UP000550401">
    <property type="component" value="Unassembled WGS sequence"/>
</dbReference>
<organism evidence="6 7">
    <name type="scientific">Dokdonella fugitiva</name>
    <dbReference type="NCBI Taxonomy" id="328517"/>
    <lineage>
        <taxon>Bacteria</taxon>
        <taxon>Pseudomonadati</taxon>
        <taxon>Pseudomonadota</taxon>
        <taxon>Gammaproteobacteria</taxon>
        <taxon>Lysobacterales</taxon>
        <taxon>Rhodanobacteraceae</taxon>
        <taxon>Dokdonella</taxon>
    </lineage>
</organism>
<protein>
    <submittedName>
        <fullName evidence="6">Uncharacterized protein YcfJ</fullName>
    </submittedName>
</protein>
<feature type="signal peptide" evidence="4">
    <location>
        <begin position="1"/>
        <end position="21"/>
    </location>
</feature>
<feature type="compositionally biased region" description="Low complexity" evidence="3">
    <location>
        <begin position="22"/>
        <end position="53"/>
    </location>
</feature>
<dbReference type="EMBL" id="JACGXL010000002">
    <property type="protein sequence ID" value="MBA8887239.1"/>
    <property type="molecule type" value="Genomic_DNA"/>
</dbReference>
<evidence type="ECO:0000256" key="3">
    <source>
        <dbReference type="SAM" id="MobiDB-lite"/>
    </source>
</evidence>
<evidence type="ECO:0000313" key="7">
    <source>
        <dbReference type="Proteomes" id="UP000550401"/>
    </source>
</evidence>
<dbReference type="GO" id="GO:0019867">
    <property type="term" value="C:outer membrane"/>
    <property type="evidence" value="ECO:0007669"/>
    <property type="project" value="InterPro"/>
</dbReference>
<proteinExistence type="predicted"/>
<keyword evidence="2" id="KW-0472">Membrane</keyword>
<comment type="subcellular location">
    <subcellularLocation>
        <location evidence="1">Membrane</location>
    </subcellularLocation>
</comment>
<evidence type="ECO:0000256" key="4">
    <source>
        <dbReference type="SAM" id="SignalP"/>
    </source>
</evidence>
<dbReference type="Pfam" id="PF05433">
    <property type="entry name" value="Rick_17kDa_Anti"/>
    <property type="match status" value="1"/>
</dbReference>
<dbReference type="InterPro" id="IPR008816">
    <property type="entry name" value="Gly_zipper_2TM_dom"/>
</dbReference>
<accession>A0A839F007</accession>
<feature type="chain" id="PRO_5032972429" evidence="4">
    <location>
        <begin position="22"/>
        <end position="266"/>
    </location>
</feature>
<dbReference type="InterPro" id="IPR051407">
    <property type="entry name" value="Bact_OM_lipoprot/Surf_antigen"/>
</dbReference>